<dbReference type="RefSeq" id="WP_256970552.1">
    <property type="nucleotide sequence ID" value="NZ_MYFM01000002.1"/>
</dbReference>
<gene>
    <name evidence="2" type="ORF">LKACC16343_00824</name>
</gene>
<comment type="caution">
    <text evidence="2">The sequence shown here is derived from an EMBL/GenBank/DDBJ whole genome shotgun (WGS) entry which is preliminary data.</text>
</comment>
<evidence type="ECO:0000313" key="3">
    <source>
        <dbReference type="Proteomes" id="UP000196232"/>
    </source>
</evidence>
<sequence length="211" mass="23138">MLYSLILNNEGEIIITKTLLLLADGFESYEASVFTDVLGWNLFEGDKTTELVSVGMHPQLKCTWGYSNIPDCQLSEINLADYDALAIPGGFEEAGFYQDAFSTEFGDVIREFDSQNKPIASICVAALALGNSGILKGRKATTYSYPENPRQDQLAQMGVSVVRDQPLVVDNNIVTSSSPATALDVAFWLLERLTNANNVEKVKGLMGFHKN</sequence>
<dbReference type="Proteomes" id="UP000196232">
    <property type="component" value="Unassembled WGS sequence"/>
</dbReference>
<dbReference type="InterPro" id="IPR029062">
    <property type="entry name" value="Class_I_gatase-like"/>
</dbReference>
<dbReference type="CDD" id="cd03135">
    <property type="entry name" value="GATase1_DJ-1"/>
    <property type="match status" value="1"/>
</dbReference>
<dbReference type="SUPFAM" id="SSF52317">
    <property type="entry name" value="Class I glutamine amidotransferase-like"/>
    <property type="match status" value="1"/>
</dbReference>
<dbReference type="InterPro" id="IPR002818">
    <property type="entry name" value="DJ-1/PfpI"/>
</dbReference>
<feature type="domain" description="DJ-1/PfpI" evidence="1">
    <location>
        <begin position="17"/>
        <end position="191"/>
    </location>
</feature>
<dbReference type="Pfam" id="PF01965">
    <property type="entry name" value="DJ-1_PfpI"/>
    <property type="match status" value="1"/>
</dbReference>
<organism evidence="2 3">
    <name type="scientific">Companilactobacillus bobalius</name>
    <dbReference type="NCBI Taxonomy" id="2801451"/>
    <lineage>
        <taxon>Bacteria</taxon>
        <taxon>Bacillati</taxon>
        <taxon>Bacillota</taxon>
        <taxon>Bacilli</taxon>
        <taxon>Lactobacillales</taxon>
        <taxon>Lactobacillaceae</taxon>
        <taxon>Companilactobacillus</taxon>
    </lineage>
</organism>
<dbReference type="InterPro" id="IPR050325">
    <property type="entry name" value="Prot/Nucl_acid_deglycase"/>
</dbReference>
<dbReference type="AlphaFoldDB" id="A0A202FDY4"/>
<dbReference type="PANTHER" id="PTHR48094">
    <property type="entry name" value="PROTEIN/NUCLEIC ACID DEGLYCASE DJ-1-RELATED"/>
    <property type="match status" value="1"/>
</dbReference>
<dbReference type="Gene3D" id="3.40.50.880">
    <property type="match status" value="1"/>
</dbReference>
<proteinExistence type="predicted"/>
<dbReference type="PANTHER" id="PTHR48094:SF5">
    <property type="entry name" value="PROTEIN DJ-1 HOMOLOG"/>
    <property type="match status" value="1"/>
</dbReference>
<dbReference type="GO" id="GO:0005737">
    <property type="term" value="C:cytoplasm"/>
    <property type="evidence" value="ECO:0007669"/>
    <property type="project" value="TreeGrafter"/>
</dbReference>
<dbReference type="EMBL" id="MYFM01000002">
    <property type="protein sequence ID" value="OVE98667.1"/>
    <property type="molecule type" value="Genomic_DNA"/>
</dbReference>
<name>A0A202FDY4_9LACO</name>
<accession>A0A202FDY4</accession>
<protein>
    <submittedName>
        <fullName evidence="2">Protein DJ-1 like protein</fullName>
    </submittedName>
</protein>
<reference evidence="2 3" key="1">
    <citation type="submission" date="2017-03" db="EMBL/GenBank/DDBJ databases">
        <title>Genome sequence of Lactobacillus bobalius KACC 16343.</title>
        <authorList>
            <person name="Chun J."/>
        </authorList>
    </citation>
    <scope>NUCLEOTIDE SEQUENCE [LARGE SCALE GENOMIC DNA]</scope>
    <source>
        <strain evidence="2 3">KACC 16343</strain>
    </source>
</reference>
<evidence type="ECO:0000259" key="1">
    <source>
        <dbReference type="Pfam" id="PF01965"/>
    </source>
</evidence>
<evidence type="ECO:0000313" key="2">
    <source>
        <dbReference type="EMBL" id="OVE98667.1"/>
    </source>
</evidence>